<evidence type="ECO:0000313" key="2">
    <source>
        <dbReference type="Proteomes" id="UP001180020"/>
    </source>
</evidence>
<dbReference type="Gene3D" id="2.130.10.10">
    <property type="entry name" value="YVTN repeat-like/Quinoprotein amine dehydrogenase"/>
    <property type="match status" value="3"/>
</dbReference>
<comment type="caution">
    <text evidence="1">The sequence shown here is derived from an EMBL/GenBank/DDBJ whole genome shotgun (WGS) entry which is preliminary data.</text>
</comment>
<sequence length="598" mass="66019">MEGVQVYRNRASADEWRPSSVTALASSADGSHVAAARADGSLEIWIVSPGSVGWHCQLTIQGDPESRVSSLVWCVCGSKSGDSGRLFSSSIDGSVSEWDLFSLTQKQFRAMADAWLLPAMMDVYVYILPQILMGRILSVAWSFDAEKIFSGSSDGNGTVVSADSTGSVQFWDSGKGALLQAHSFHNGDANALAATPSHNRVFSAGSDGQVILYKHSNEMLGSEQNESSTEVTQKWVYVGYVRAHTHDVRALTLTVPISEQAIDGASTIMVQSSCSVDVLPIRLRNTAEATGSGKNAATQLLARVKSKGSRKIISSTISSTGLFFAYSDHVKPNLFELKHEIACLFLLEQIVNVHKEELLHTFEPCRKVDDMKFPPAEPPITRMFTSSDGQWLAAVNCFGDIYVFHLETQRQHWFISRLNGASVTAGGFPPGKNNILIITTSSNKVYAFDVEAKQLGEWSRRNTFVLPRRFQEFPGEVIGLTFPPSSSSSVIVYSARAMCLIDFGLPVDEDDKVLTNGFDTILEKNCYDSNIAKLKRKWKDISQNHKPKSRKNFEFYAFKDPVLFVGHLSNKALLIIDKPWLDVVRTFEPPVHRHIFGT</sequence>
<dbReference type="PANTHER" id="PTHR45086:SF1">
    <property type="entry name" value="WD REPEAT-CONTAINING PROTEIN PCN"/>
    <property type="match status" value="1"/>
</dbReference>
<dbReference type="Pfam" id="PF00400">
    <property type="entry name" value="WD40"/>
    <property type="match status" value="2"/>
</dbReference>
<organism evidence="1 2">
    <name type="scientific">Acorus calamus</name>
    <name type="common">Sweet flag</name>
    <dbReference type="NCBI Taxonomy" id="4465"/>
    <lineage>
        <taxon>Eukaryota</taxon>
        <taxon>Viridiplantae</taxon>
        <taxon>Streptophyta</taxon>
        <taxon>Embryophyta</taxon>
        <taxon>Tracheophyta</taxon>
        <taxon>Spermatophyta</taxon>
        <taxon>Magnoliopsida</taxon>
        <taxon>Liliopsida</taxon>
        <taxon>Acoraceae</taxon>
        <taxon>Acorus</taxon>
    </lineage>
</organism>
<dbReference type="InterPro" id="IPR044622">
    <property type="entry name" value="PCN"/>
</dbReference>
<proteinExistence type="predicted"/>
<gene>
    <name evidence="1" type="ORF">QJS10_CPB19g01186</name>
</gene>
<dbReference type="PANTHER" id="PTHR45086">
    <property type="entry name" value="WD REPEAT-CONTAINING PROTEIN PCN"/>
    <property type="match status" value="1"/>
</dbReference>
<protein>
    <recommendedName>
        <fullName evidence="3">Cirhin</fullName>
    </recommendedName>
</protein>
<evidence type="ECO:0000313" key="1">
    <source>
        <dbReference type="EMBL" id="KAK1288627.1"/>
    </source>
</evidence>
<dbReference type="EMBL" id="JAUJYO010000019">
    <property type="protein sequence ID" value="KAK1288627.1"/>
    <property type="molecule type" value="Genomic_DNA"/>
</dbReference>
<evidence type="ECO:0008006" key="3">
    <source>
        <dbReference type="Google" id="ProtNLM"/>
    </source>
</evidence>
<dbReference type="GO" id="GO:0010073">
    <property type="term" value="P:meristem maintenance"/>
    <property type="evidence" value="ECO:0007669"/>
    <property type="project" value="InterPro"/>
</dbReference>
<dbReference type="InterPro" id="IPR001680">
    <property type="entry name" value="WD40_rpt"/>
</dbReference>
<name>A0AAV9CIS9_ACOCL</name>
<dbReference type="AlphaFoldDB" id="A0AAV9CIS9"/>
<dbReference type="SMART" id="SM00320">
    <property type="entry name" value="WD40"/>
    <property type="match status" value="4"/>
</dbReference>
<reference evidence="1" key="2">
    <citation type="submission" date="2023-06" db="EMBL/GenBank/DDBJ databases">
        <authorList>
            <person name="Ma L."/>
            <person name="Liu K.-W."/>
            <person name="Li Z."/>
            <person name="Hsiao Y.-Y."/>
            <person name="Qi Y."/>
            <person name="Fu T."/>
            <person name="Tang G."/>
            <person name="Zhang D."/>
            <person name="Sun W.-H."/>
            <person name="Liu D.-K."/>
            <person name="Li Y."/>
            <person name="Chen G.-Z."/>
            <person name="Liu X.-D."/>
            <person name="Liao X.-Y."/>
            <person name="Jiang Y.-T."/>
            <person name="Yu X."/>
            <person name="Hao Y."/>
            <person name="Huang J."/>
            <person name="Zhao X.-W."/>
            <person name="Ke S."/>
            <person name="Chen Y.-Y."/>
            <person name="Wu W.-L."/>
            <person name="Hsu J.-L."/>
            <person name="Lin Y.-F."/>
            <person name="Huang M.-D."/>
            <person name="Li C.-Y."/>
            <person name="Huang L."/>
            <person name="Wang Z.-W."/>
            <person name="Zhao X."/>
            <person name="Zhong W.-Y."/>
            <person name="Peng D.-H."/>
            <person name="Ahmad S."/>
            <person name="Lan S."/>
            <person name="Zhang J.-S."/>
            <person name="Tsai W.-C."/>
            <person name="Van De Peer Y."/>
            <person name="Liu Z.-J."/>
        </authorList>
    </citation>
    <scope>NUCLEOTIDE SEQUENCE</scope>
    <source>
        <strain evidence="1">CP</strain>
        <tissue evidence="1">Leaves</tissue>
    </source>
</reference>
<dbReference type="SUPFAM" id="SSF50978">
    <property type="entry name" value="WD40 repeat-like"/>
    <property type="match status" value="1"/>
</dbReference>
<keyword evidence="2" id="KW-1185">Reference proteome</keyword>
<accession>A0AAV9CIS9</accession>
<dbReference type="GO" id="GO:0035266">
    <property type="term" value="P:meristem growth"/>
    <property type="evidence" value="ECO:0007669"/>
    <property type="project" value="InterPro"/>
</dbReference>
<dbReference type="InterPro" id="IPR036322">
    <property type="entry name" value="WD40_repeat_dom_sf"/>
</dbReference>
<reference evidence="1" key="1">
    <citation type="journal article" date="2023" name="Nat. Commun.">
        <title>Diploid and tetraploid genomes of Acorus and the evolution of monocots.</title>
        <authorList>
            <person name="Ma L."/>
            <person name="Liu K.W."/>
            <person name="Li Z."/>
            <person name="Hsiao Y.Y."/>
            <person name="Qi Y."/>
            <person name="Fu T."/>
            <person name="Tang G.D."/>
            <person name="Zhang D."/>
            <person name="Sun W.H."/>
            <person name="Liu D.K."/>
            <person name="Li Y."/>
            <person name="Chen G.Z."/>
            <person name="Liu X.D."/>
            <person name="Liao X.Y."/>
            <person name="Jiang Y.T."/>
            <person name="Yu X."/>
            <person name="Hao Y."/>
            <person name="Huang J."/>
            <person name="Zhao X.W."/>
            <person name="Ke S."/>
            <person name="Chen Y.Y."/>
            <person name="Wu W.L."/>
            <person name="Hsu J.L."/>
            <person name="Lin Y.F."/>
            <person name="Huang M.D."/>
            <person name="Li C.Y."/>
            <person name="Huang L."/>
            <person name="Wang Z.W."/>
            <person name="Zhao X."/>
            <person name="Zhong W.Y."/>
            <person name="Peng D.H."/>
            <person name="Ahmad S."/>
            <person name="Lan S."/>
            <person name="Zhang J.S."/>
            <person name="Tsai W.C."/>
            <person name="Van de Peer Y."/>
            <person name="Liu Z.J."/>
        </authorList>
    </citation>
    <scope>NUCLEOTIDE SEQUENCE</scope>
    <source>
        <strain evidence="1">CP</strain>
    </source>
</reference>
<dbReference type="Proteomes" id="UP001180020">
    <property type="component" value="Unassembled WGS sequence"/>
</dbReference>
<dbReference type="InterPro" id="IPR015943">
    <property type="entry name" value="WD40/YVTN_repeat-like_dom_sf"/>
</dbReference>